<organism evidence="2 3">
    <name type="scientific">Porphyromonas macacae</name>
    <dbReference type="NCBI Taxonomy" id="28115"/>
    <lineage>
        <taxon>Bacteria</taxon>
        <taxon>Pseudomonadati</taxon>
        <taxon>Bacteroidota</taxon>
        <taxon>Bacteroidia</taxon>
        <taxon>Bacteroidales</taxon>
        <taxon>Porphyromonadaceae</taxon>
        <taxon>Porphyromonas</taxon>
    </lineage>
</organism>
<keyword evidence="1" id="KW-0472">Membrane</keyword>
<dbReference type="AlphaFoldDB" id="A0A379DGU3"/>
<feature type="transmembrane region" description="Helical" evidence="1">
    <location>
        <begin position="58"/>
        <end position="76"/>
    </location>
</feature>
<feature type="transmembrane region" description="Helical" evidence="1">
    <location>
        <begin position="97"/>
        <end position="118"/>
    </location>
</feature>
<evidence type="ECO:0000313" key="3">
    <source>
        <dbReference type="Proteomes" id="UP000254263"/>
    </source>
</evidence>
<evidence type="ECO:0000313" key="2">
    <source>
        <dbReference type="EMBL" id="SUB77362.1"/>
    </source>
</evidence>
<protein>
    <submittedName>
        <fullName evidence="2">Uncharacterized protein</fullName>
    </submittedName>
</protein>
<reference evidence="2 3" key="1">
    <citation type="submission" date="2018-06" db="EMBL/GenBank/DDBJ databases">
        <authorList>
            <consortium name="Pathogen Informatics"/>
            <person name="Doyle S."/>
        </authorList>
    </citation>
    <scope>NUCLEOTIDE SEQUENCE [LARGE SCALE GENOMIC DNA]</scope>
    <source>
        <strain evidence="2 3">NCTC13100</strain>
    </source>
</reference>
<name>A0A379DGU3_9PORP</name>
<accession>A0A379DGU3</accession>
<keyword evidence="1" id="KW-0812">Transmembrane</keyword>
<keyword evidence="1" id="KW-1133">Transmembrane helix</keyword>
<dbReference type="Proteomes" id="UP000254263">
    <property type="component" value="Unassembled WGS sequence"/>
</dbReference>
<dbReference type="EMBL" id="UGTI01000001">
    <property type="protein sequence ID" value="SUB77362.1"/>
    <property type="molecule type" value="Genomic_DNA"/>
</dbReference>
<feature type="transmembrane region" description="Helical" evidence="1">
    <location>
        <begin position="31"/>
        <end position="52"/>
    </location>
</feature>
<dbReference type="RefSeq" id="WP_018361321.1">
    <property type="nucleotide sequence ID" value="NZ_UGTI01000001.1"/>
</dbReference>
<proteinExistence type="predicted"/>
<gene>
    <name evidence="2" type="ORF">NCTC13100_00483</name>
</gene>
<sequence length="119" mass="13987">MKDLFYYIYYRASKFYEDWGESNGYIGGRMVAAGSLCFIFLSIMIPVLHYLFNEKINTDIAWIVVIITSILSFFLSQKRYKELAEKYKDEKNSRLKGWLVFAYIIGSVILYFVSLALWG</sequence>
<evidence type="ECO:0000256" key="1">
    <source>
        <dbReference type="SAM" id="Phobius"/>
    </source>
</evidence>